<feature type="compositionally biased region" description="Polar residues" evidence="8">
    <location>
        <begin position="1866"/>
        <end position="1880"/>
    </location>
</feature>
<dbReference type="SUPFAM" id="SSF46966">
    <property type="entry name" value="Spectrin repeat"/>
    <property type="match status" value="5"/>
</dbReference>
<dbReference type="InterPro" id="IPR000219">
    <property type="entry name" value="DH_dom"/>
</dbReference>
<feature type="region of interest" description="Disordered" evidence="8">
    <location>
        <begin position="1201"/>
        <end position="1244"/>
    </location>
</feature>
<protein>
    <submittedName>
        <fullName evidence="13">Triple functional domain protein-like</fullName>
    </submittedName>
</protein>
<dbReference type="SUPFAM" id="SSF52087">
    <property type="entry name" value="CRAL/TRIO domain"/>
    <property type="match status" value="1"/>
</dbReference>
<evidence type="ECO:0000259" key="12">
    <source>
        <dbReference type="PROSITE" id="PS50191"/>
    </source>
</evidence>
<feature type="domain" description="CRAL-TRIO" evidence="12">
    <location>
        <begin position="10"/>
        <end position="155"/>
    </location>
</feature>
<gene>
    <name evidence="13" type="primary">Trio</name>
</gene>
<sequence length="2676" mass="302555">MADRVRAIDLLPLLREKLSFLSGGRDQHGGPILSFPASQNSDKIQQEDLKCLVSYLASVPSEDVLQLGFTVVMDMRGSTWNAIKPILKVLQDQFPAKINAAYIIKPEKFWQKQRTNFGSNKFSFEVHTVSLDGLCRSIDPRQLTPELGGTLSYDHEEWIELRITFEEFIWDALDVLDKLHDNESHLASEKFASDQEGAKEMMEEHMKLKKKILNSPIEQLDSQGQKLLKRINGNNCDADSGFSGSSGGVPLSGNADFQSAAPRIHNLIDKLHSTRHQLQNLWHMRKIKLEQCYQLRMFQQDADKMFDWIKQNRALFVGTCTDIGTNCKQASDLQESHRHFATNSMSVYVNVRRVMLVANRLLETGHYAADEIRDISANLDLEWKIFAAALDERSRLMALAVKFHQRVERFVSNTSEWRRECDNDERYPTDSSTTVATISVLEQSLHKHQSLHERITEAYQDVCDNGKELLDFLQKPTNPSTDDVLAQLIDYSGASQQVLDSIHEVFHHHRELEKRWNERKGSLSQKHHLRVYEHDVQQVLQWISEHGEAFLAKYTGIGKSLQRATQLRKRHEDFEDVAQNTYTNAEKLLEAAEQLAQNGDCDPHEIFQVARNLEEQIRDFVRRVERRRNILDLAVSFYTNNKELWNLYDSVKNEMQEDDVADNLESAEERMNRFRKQRYRLIESFIACQQEAKNLLLQLRCCSVEDPRRDMSAAIEHIDGILRELQGNQGFFEDSCSENETRLDLALQFRAYERDSTELLLELENWADDMSRAVKELVMCDASVIDQRLTQSQLRLEKMHEVTKDLGSRAQEILLQLEQAELEMVCSGNSDTVCVKVRELQQQVQQRMRELNTKACEHQIKLKKCLHLRRLEAQCQQVINWISKGEEMLRGTPLVLTSVNGAEHCHVAHERCIAATEKTRTSVMQVQADWIQLRDTDFSEAARDAAETVRHAWQALARHHDERSRLTISAIKFYQTANNVCDVLRSLQADYKRAQEWNETCNTAAMLEKHEEQKDGFLHACTLVRKLSNEFLKNVRRTQNHYPKDQFYIDISAPNGQRDPETCIRNILEDLLQREHQVLSLWNTRKSAIEMWQEYQNTVDKTLKWLQGTVESYLQNASSKSKDEQTANKAKEHASILKSAKDQFAAFQELSSALVEKDRSFTVSVDLYESIIVKKFNDFSHRMQMQKKLIDGSLGNSMEQLSISSRSAASSRSSLTSEGSAKGQPSPRASVLSKQDSDERKTARRQNYIMSELLQTERVYVKDLQDCIEHYKHEMYESNPNLPPALRGQEGLIFGNLDDLLQFHRDIFLKELEKYEQLPEDLGHCFVTWAPQFNLYVTYCQNKPTSNEFLIEQAGDFFDKIQARKSLQNSLNSYLIKPVQRITKYQLLLKELASCCNSEVSEIKDGLEVMLSVPRRANDALHLSMMRGFDEDLSTLGEIITQESFQIVDNKQLIRKGRDRHLFLFELSLLICKEAKDSTGKTKYLFKTKYSTCDLSVVDNSESEDKFAIFTGRSADGKITLKASSLEVKQEWIKKLNEVIQEASPHIKDMQIPKTYPSHAKRHNSTGSMLDDDRWSMTTADRWSESSSVGNPDSVSLHSRTSYNENFSPGDLARVIEDYSGGVGHMTVRKGQLLSVVRSRDEYVHAQTSDGMREGLVPTSYLLPLGDPEQQSGSSSSAGDLASSQSRSSKNANNGAGSTATLPNEKRSGFRKWWSSTSRKKVSGGSATVHKIPVSANRDITETTMVGHDMSHNNNQPSMENSPSARRVRKSKTNGTANQHLQPSSVQHLVSETNEEEDLAPSLPPPMVLVGNNLATQGTASQCSSACSVTSVSGGSGEIFGSKPPDLNHSHSNDLRREMEDLLSETFSKSSPLRMTSQDNAPKRDVTGDTPPGEVWLKRQSTTESERHTPTHNAQQTDGDKNVTAGDGVALTNGDVKASPQTSPQKDAGGSPEGEDPSLQKRHYVLMELLETEREYVSDLALVVEGYMPKVLERGLPEPDQGKERVLFGNIAQIYEWHRDTFLKELNKCKEDPEYLGKLFKRYERRLHMYVVYCQNKPLSEYLVHKYKQPFFTDVQSEVGTKLDITDFLIKPVQRIMKYQLLLKDFLKFTERAGQPCRELKAAVQVMHVVPKLANDMMMVARMSGYTGRIAAQGKLLLQDTFLVRETGAHEKERKVFFFEQSVIFSELIDKRVEERGFIYKASIKNSDLLLRDIPSSETRFTLCKRSDNEALELCASDVKTKETWMEVVNQQLDTQRDFLNALQAPIRYQRQQLGSSSSNNSNNNNNNNNNNSNNNNSRGRSGGTPERQFLSSFKPTYNLNCEAGGAVVKQDSPSVTSCSDDVIAENPASSPPQSKQKSTTTRQPLKGIHPAKATSGTNLANTTTTNSTPPRPTSITPLKDSGGSDLDPSDSKETPLDSVWMNTFSRLKLQPRPASAAGHVEGTQTLNSHRFTSSSNPATPVRSTFNSHLSAPDLSNSKSFWLSPLSPANIRTSTCKFIYPDDGQLPNTTTNSPETPSPSNGRARSITPTTPTPTKQLNSITATQDYQAEHEDEISVKRGETLDIIATNAQGKCLVHRAADDTSPAAEGWLPGHVIGRPVVVAPKIRSRSTPRSVKRASAKKSNSGTLSRPLSRMLRKSKSTDKLLENSATNDQSCSQTLPNRVNHTSITSSLVAR</sequence>
<feature type="domain" description="DH" evidence="11">
    <location>
        <begin position="1245"/>
        <end position="1420"/>
    </location>
</feature>
<feature type="region of interest" description="Disordered" evidence="8">
    <location>
        <begin position="2605"/>
        <end position="2676"/>
    </location>
</feature>
<evidence type="ECO:0000259" key="10">
    <source>
        <dbReference type="PROSITE" id="PS50003"/>
    </source>
</evidence>
<dbReference type="PROSITE" id="PS50010">
    <property type="entry name" value="DH_2"/>
    <property type="match status" value="2"/>
</dbReference>
<evidence type="ECO:0000256" key="8">
    <source>
        <dbReference type="SAM" id="MobiDB-lite"/>
    </source>
</evidence>
<feature type="region of interest" description="Disordered" evidence="8">
    <location>
        <begin position="1827"/>
        <end position="1852"/>
    </location>
</feature>
<dbReference type="CDD" id="cd00176">
    <property type="entry name" value="SPEC"/>
    <property type="match status" value="3"/>
</dbReference>
<organism evidence="13">
    <name type="scientific">Phallusia mammillata</name>
    <dbReference type="NCBI Taxonomy" id="59560"/>
    <lineage>
        <taxon>Eukaryota</taxon>
        <taxon>Metazoa</taxon>
        <taxon>Chordata</taxon>
        <taxon>Tunicata</taxon>
        <taxon>Ascidiacea</taxon>
        <taxon>Phlebobranchia</taxon>
        <taxon>Ascidiidae</taxon>
        <taxon>Phallusia</taxon>
    </lineage>
</organism>
<dbReference type="CDD" id="cd00170">
    <property type="entry name" value="SEC14"/>
    <property type="match status" value="1"/>
</dbReference>
<feature type="compositionally biased region" description="Low complexity" evidence="8">
    <location>
        <begin position="2375"/>
        <end position="2407"/>
    </location>
</feature>
<feature type="region of interest" description="Disordered" evidence="8">
    <location>
        <begin position="2446"/>
        <end position="2465"/>
    </location>
</feature>
<dbReference type="SMART" id="SM00150">
    <property type="entry name" value="SPEC"/>
    <property type="match status" value="5"/>
</dbReference>
<dbReference type="EMBL" id="LR791386">
    <property type="protein sequence ID" value="CAB3267248.1"/>
    <property type="molecule type" value="mRNA"/>
</dbReference>
<feature type="compositionally biased region" description="Polar residues" evidence="8">
    <location>
        <begin position="1690"/>
        <end position="1702"/>
    </location>
</feature>
<evidence type="ECO:0000313" key="13">
    <source>
        <dbReference type="EMBL" id="CAB3267248.1"/>
    </source>
</evidence>
<keyword evidence="4" id="KW-0597">Phosphoprotein</keyword>
<proteinExistence type="evidence at transcript level"/>
<dbReference type="FunFam" id="1.20.900.10:FF:000008">
    <property type="entry name" value="rho guanine nucleotide exchange factor 25"/>
    <property type="match status" value="1"/>
</dbReference>
<accession>A0A6F9DW35</accession>
<dbReference type="InterPro" id="IPR011993">
    <property type="entry name" value="PH-like_dom_sf"/>
</dbReference>
<feature type="region of interest" description="Disordered" evidence="8">
    <location>
        <begin position="2273"/>
        <end position="2311"/>
    </location>
</feature>
<dbReference type="PROSITE" id="PS50191">
    <property type="entry name" value="CRAL_TRIO"/>
    <property type="match status" value="1"/>
</dbReference>
<dbReference type="InterPro" id="IPR001251">
    <property type="entry name" value="CRAL-TRIO_dom"/>
</dbReference>
<dbReference type="SMART" id="SM00233">
    <property type="entry name" value="PH"/>
    <property type="match status" value="2"/>
</dbReference>
<dbReference type="SUPFAM" id="SSF48065">
    <property type="entry name" value="DBL homology domain (DH-domain)"/>
    <property type="match status" value="2"/>
</dbReference>
<dbReference type="Gene3D" id="1.20.900.10">
    <property type="entry name" value="Dbl homology (DH) domain"/>
    <property type="match status" value="2"/>
</dbReference>
<feature type="compositionally biased region" description="Low complexity" evidence="8">
    <location>
        <begin position="2507"/>
        <end position="2521"/>
    </location>
</feature>
<dbReference type="CDD" id="cd00160">
    <property type="entry name" value="RhoGEF"/>
    <property type="match status" value="2"/>
</dbReference>
<dbReference type="SUPFAM" id="SSF50729">
    <property type="entry name" value="PH domain-like"/>
    <property type="match status" value="2"/>
</dbReference>
<dbReference type="SMART" id="SM00325">
    <property type="entry name" value="RhoGEF"/>
    <property type="match status" value="2"/>
</dbReference>
<dbReference type="InterPro" id="IPR055251">
    <property type="entry name" value="SOS1_NGEF_PH"/>
</dbReference>
<dbReference type="Pfam" id="PF13716">
    <property type="entry name" value="CRAL_TRIO_2"/>
    <property type="match status" value="1"/>
</dbReference>
<dbReference type="InterPro" id="IPR002017">
    <property type="entry name" value="Spectrin_repeat"/>
</dbReference>
<keyword evidence="2 6" id="KW-0728">SH3 domain</keyword>
<dbReference type="PANTHER" id="PTHR22826:SF106">
    <property type="entry name" value="TRIO, ISOFORM A"/>
    <property type="match status" value="1"/>
</dbReference>
<dbReference type="GO" id="GO:0007411">
    <property type="term" value="P:axon guidance"/>
    <property type="evidence" value="ECO:0007669"/>
    <property type="project" value="TreeGrafter"/>
</dbReference>
<feature type="compositionally biased region" description="Low complexity" evidence="8">
    <location>
        <begin position="1670"/>
        <end position="1689"/>
    </location>
</feature>
<feature type="coiled-coil region" evidence="7">
    <location>
        <begin position="657"/>
        <end position="684"/>
    </location>
</feature>
<dbReference type="InterPro" id="IPR036028">
    <property type="entry name" value="SH3-like_dom_sf"/>
</dbReference>
<evidence type="ECO:0000259" key="11">
    <source>
        <dbReference type="PROSITE" id="PS50010"/>
    </source>
</evidence>
<dbReference type="InterPro" id="IPR036865">
    <property type="entry name" value="CRAL-TRIO_dom_sf"/>
</dbReference>
<feature type="compositionally biased region" description="Polar residues" evidence="8">
    <location>
        <begin position="2648"/>
        <end position="2676"/>
    </location>
</feature>
<dbReference type="InterPro" id="IPR051336">
    <property type="entry name" value="RhoGEF_Guanine_NuclExch_SF"/>
</dbReference>
<dbReference type="SUPFAM" id="SSF50044">
    <property type="entry name" value="SH3-domain"/>
    <property type="match status" value="1"/>
</dbReference>
<feature type="compositionally biased region" description="Polar residues" evidence="8">
    <location>
        <begin position="2621"/>
        <end position="2630"/>
    </location>
</feature>
<dbReference type="PROSITE" id="PS50003">
    <property type="entry name" value="PH_DOMAIN"/>
    <property type="match status" value="2"/>
</dbReference>
<keyword evidence="7" id="KW-0175">Coiled coil</keyword>
<dbReference type="GO" id="GO:0005085">
    <property type="term" value="F:guanyl-nucleotide exchange factor activity"/>
    <property type="evidence" value="ECO:0007669"/>
    <property type="project" value="UniProtKB-KW"/>
</dbReference>
<feature type="domain" description="SH3" evidence="9">
    <location>
        <begin position="1608"/>
        <end position="1667"/>
    </location>
</feature>
<feature type="compositionally biased region" description="Low complexity" evidence="8">
    <location>
        <begin position="2352"/>
        <end position="2362"/>
    </location>
</feature>
<dbReference type="Pfam" id="PF22697">
    <property type="entry name" value="SOS1_NGEF_PH"/>
    <property type="match status" value="2"/>
</dbReference>
<evidence type="ECO:0000256" key="4">
    <source>
        <dbReference type="ARBA" id="ARBA00022553"/>
    </source>
</evidence>
<dbReference type="Gene3D" id="1.20.58.60">
    <property type="match status" value="3"/>
</dbReference>
<feature type="compositionally biased region" description="Basic residues" evidence="8">
    <location>
        <begin position="2606"/>
        <end position="2620"/>
    </location>
</feature>
<dbReference type="InterPro" id="IPR035899">
    <property type="entry name" value="DBL_dom_sf"/>
</dbReference>
<dbReference type="GO" id="GO:0005737">
    <property type="term" value="C:cytoplasm"/>
    <property type="evidence" value="ECO:0007669"/>
    <property type="project" value="UniProtKB-SubCell"/>
</dbReference>
<dbReference type="InterPro" id="IPR018159">
    <property type="entry name" value="Spectrin/alpha-actinin"/>
</dbReference>
<evidence type="ECO:0000256" key="5">
    <source>
        <dbReference type="ARBA" id="ARBA00022658"/>
    </source>
</evidence>
<dbReference type="Gene3D" id="2.30.30.40">
    <property type="entry name" value="SH3 Domains"/>
    <property type="match status" value="1"/>
</dbReference>
<comment type="subcellular location">
    <subcellularLocation>
        <location evidence="1">Cytoplasm</location>
    </subcellularLocation>
</comment>
<feature type="domain" description="SH3" evidence="9">
    <location>
        <begin position="2536"/>
        <end position="2601"/>
    </location>
</feature>
<name>A0A6F9DW35_9ASCI</name>
<feature type="compositionally biased region" description="Low complexity" evidence="8">
    <location>
        <begin position="2276"/>
        <end position="2298"/>
    </location>
</feature>
<dbReference type="PANTHER" id="PTHR22826">
    <property type="entry name" value="RHO GUANINE EXCHANGE FACTOR-RELATED"/>
    <property type="match status" value="1"/>
</dbReference>
<dbReference type="Pfam" id="PF00621">
    <property type="entry name" value="RhoGEF"/>
    <property type="match status" value="2"/>
</dbReference>
<dbReference type="InterPro" id="IPR047053">
    <property type="entry name" value="Kalirin_TRIO_SH3_2"/>
</dbReference>
<feature type="region of interest" description="Disordered" evidence="8">
    <location>
        <begin position="2329"/>
        <end position="2419"/>
    </location>
</feature>
<feature type="region of interest" description="Disordered" evidence="8">
    <location>
        <begin position="1581"/>
        <end position="1608"/>
    </location>
</feature>
<feature type="domain" description="PH" evidence="10">
    <location>
        <begin position="2149"/>
        <end position="2254"/>
    </location>
</feature>
<dbReference type="GO" id="GO:0019898">
    <property type="term" value="C:extrinsic component of membrane"/>
    <property type="evidence" value="ECO:0007669"/>
    <property type="project" value="TreeGrafter"/>
</dbReference>
<feature type="compositionally biased region" description="Polar residues" evidence="8">
    <location>
        <begin position="1752"/>
        <end position="1764"/>
    </location>
</feature>
<dbReference type="InterPro" id="IPR001849">
    <property type="entry name" value="PH_domain"/>
</dbReference>
<dbReference type="SMART" id="SM00326">
    <property type="entry name" value="SH3"/>
    <property type="match status" value="2"/>
</dbReference>
<feature type="domain" description="PH" evidence="10">
    <location>
        <begin position="1432"/>
        <end position="1541"/>
    </location>
</feature>
<evidence type="ECO:0000259" key="9">
    <source>
        <dbReference type="PROSITE" id="PS50002"/>
    </source>
</evidence>
<dbReference type="Pfam" id="PF07653">
    <property type="entry name" value="SH3_2"/>
    <property type="match status" value="1"/>
</dbReference>
<dbReference type="Pfam" id="PF00435">
    <property type="entry name" value="Spectrin"/>
    <property type="match status" value="2"/>
</dbReference>
<dbReference type="InterPro" id="IPR001452">
    <property type="entry name" value="SH3_domain"/>
</dbReference>
<evidence type="ECO:0000256" key="1">
    <source>
        <dbReference type="ARBA" id="ARBA00004496"/>
    </source>
</evidence>
<dbReference type="Gene3D" id="3.40.525.10">
    <property type="entry name" value="CRAL-TRIO lipid binding domain"/>
    <property type="match status" value="1"/>
</dbReference>
<reference evidence="13" key="1">
    <citation type="submission" date="2020-04" db="EMBL/GenBank/DDBJ databases">
        <authorList>
            <person name="Neveu A P."/>
        </authorList>
    </citation>
    <scope>NUCLEOTIDE SEQUENCE</scope>
    <source>
        <tissue evidence="13">Whole embryo</tissue>
    </source>
</reference>
<keyword evidence="3" id="KW-0963">Cytoplasm</keyword>
<feature type="compositionally biased region" description="Low complexity" evidence="8">
    <location>
        <begin position="1201"/>
        <end position="1217"/>
    </location>
</feature>
<evidence type="ECO:0000256" key="6">
    <source>
        <dbReference type="PROSITE-ProRule" id="PRU00192"/>
    </source>
</evidence>
<feature type="region of interest" description="Disordered" evidence="8">
    <location>
        <begin position="1866"/>
        <end position="1959"/>
    </location>
</feature>
<dbReference type="Pfam" id="PF23587">
    <property type="entry name" value="SH3_KALRN"/>
    <property type="match status" value="1"/>
</dbReference>
<feature type="compositionally biased region" description="Polar residues" evidence="8">
    <location>
        <begin position="2527"/>
        <end position="2537"/>
    </location>
</feature>
<evidence type="ECO:0000256" key="2">
    <source>
        <dbReference type="ARBA" id="ARBA00022443"/>
    </source>
</evidence>
<feature type="domain" description="DH" evidence="11">
    <location>
        <begin position="1961"/>
        <end position="2137"/>
    </location>
</feature>
<feature type="region of interest" description="Disordered" evidence="8">
    <location>
        <begin position="1646"/>
        <end position="1811"/>
    </location>
</feature>
<feature type="compositionally biased region" description="Polar residues" evidence="8">
    <location>
        <begin position="1773"/>
        <end position="1792"/>
    </location>
</feature>
<dbReference type="SMART" id="SM00516">
    <property type="entry name" value="SEC14"/>
    <property type="match status" value="1"/>
</dbReference>
<keyword evidence="5" id="KW-0344">Guanine-nucleotide releasing factor</keyword>
<feature type="compositionally biased region" description="Polar residues" evidence="8">
    <location>
        <begin position="1581"/>
        <end position="1607"/>
    </location>
</feature>
<feature type="region of interest" description="Disordered" evidence="8">
    <location>
        <begin position="2502"/>
        <end position="2537"/>
    </location>
</feature>
<dbReference type="Gene3D" id="2.30.29.30">
    <property type="entry name" value="Pleckstrin-homology domain (PH domain)/Phosphotyrosine-binding domain (PTB)"/>
    <property type="match status" value="2"/>
</dbReference>
<dbReference type="PROSITE" id="PS50002">
    <property type="entry name" value="SH3"/>
    <property type="match status" value="2"/>
</dbReference>
<evidence type="ECO:0000256" key="3">
    <source>
        <dbReference type="ARBA" id="ARBA00022490"/>
    </source>
</evidence>
<evidence type="ECO:0000256" key="7">
    <source>
        <dbReference type="SAM" id="Coils"/>
    </source>
</evidence>